<reference evidence="2" key="1">
    <citation type="submission" date="2016-10" db="EMBL/GenBank/DDBJ databases">
        <authorList>
            <person name="Varghese N."/>
            <person name="Submissions S."/>
        </authorList>
    </citation>
    <scope>NUCLEOTIDE SEQUENCE [LARGE SCALE GENOMIC DNA]</scope>
    <source>
        <strain evidence="2">CGMCC 4.6609</strain>
    </source>
</reference>
<evidence type="ECO:0000313" key="2">
    <source>
        <dbReference type="Proteomes" id="UP000199691"/>
    </source>
</evidence>
<dbReference type="STRING" id="641025.SAMN05421507_1032"/>
<sequence length="58" mass="6437">MIIRTGVVHLLRNSFRHAGHQRRVLTTKALKPVCTAPTEVAARERFAAFIGVRAAAIR</sequence>
<gene>
    <name evidence="1" type="ORF">SAMN05421507_1032</name>
</gene>
<protein>
    <recommendedName>
        <fullName evidence="3">Transposase</fullName>
    </recommendedName>
</protein>
<dbReference type="AlphaFoldDB" id="A0A1H0KN70"/>
<dbReference type="Proteomes" id="UP000199691">
    <property type="component" value="Unassembled WGS sequence"/>
</dbReference>
<accession>A0A1H0KN70</accession>
<dbReference type="RefSeq" id="WP_176959688.1">
    <property type="nucleotide sequence ID" value="NZ_FNIX01000003.1"/>
</dbReference>
<evidence type="ECO:0000313" key="1">
    <source>
        <dbReference type="EMBL" id="SDO57200.1"/>
    </source>
</evidence>
<proteinExistence type="predicted"/>
<keyword evidence="2" id="KW-1185">Reference proteome</keyword>
<organism evidence="1 2">
    <name type="scientific">Lentzea jiangxiensis</name>
    <dbReference type="NCBI Taxonomy" id="641025"/>
    <lineage>
        <taxon>Bacteria</taxon>
        <taxon>Bacillati</taxon>
        <taxon>Actinomycetota</taxon>
        <taxon>Actinomycetes</taxon>
        <taxon>Pseudonocardiales</taxon>
        <taxon>Pseudonocardiaceae</taxon>
        <taxon>Lentzea</taxon>
    </lineage>
</organism>
<dbReference type="EMBL" id="FNIX01000003">
    <property type="protein sequence ID" value="SDO57200.1"/>
    <property type="molecule type" value="Genomic_DNA"/>
</dbReference>
<name>A0A1H0KN70_9PSEU</name>
<evidence type="ECO:0008006" key="3">
    <source>
        <dbReference type="Google" id="ProtNLM"/>
    </source>
</evidence>